<dbReference type="Pfam" id="PF13508">
    <property type="entry name" value="Acetyltransf_7"/>
    <property type="match status" value="1"/>
</dbReference>
<dbReference type="AlphaFoldDB" id="A0A5B0E3S8"/>
<proteinExistence type="predicted"/>
<dbReference type="InterPro" id="IPR016181">
    <property type="entry name" value="Acyl_CoA_acyltransferase"/>
</dbReference>
<dbReference type="Gene3D" id="3.40.630.30">
    <property type="match status" value="1"/>
</dbReference>
<sequence>MNTNLYTLRLATPEDIPAALEMKLAAWEETYADQRPGSFFDNAHAALEQQSDWWARGLAQGAELWIATDVDSRIVGVAGGGPSADDDADTGIGIELQILYVLAEHHGTGLGKRLMDTVLGNRDALLWVLEHNPRARRFYAKHGFVADGRIEALADDWAGLKEIRMVRRGANRG</sequence>
<dbReference type="PANTHER" id="PTHR43877">
    <property type="entry name" value="AMINOALKYLPHOSPHONATE N-ACETYLTRANSFERASE-RELATED-RELATED"/>
    <property type="match status" value="1"/>
</dbReference>
<dbReference type="InterPro" id="IPR000182">
    <property type="entry name" value="GNAT_dom"/>
</dbReference>
<accession>A0A5B0E3S8</accession>
<evidence type="ECO:0000259" key="3">
    <source>
        <dbReference type="PROSITE" id="PS51186"/>
    </source>
</evidence>
<dbReference type="EMBL" id="VOBL01000024">
    <property type="protein sequence ID" value="KAA0973533.1"/>
    <property type="molecule type" value="Genomic_DNA"/>
</dbReference>
<evidence type="ECO:0000256" key="2">
    <source>
        <dbReference type="ARBA" id="ARBA00023315"/>
    </source>
</evidence>
<gene>
    <name evidence="4" type="ORF">FQ154_17660</name>
</gene>
<name>A0A5B0E3S8_9MICC</name>
<feature type="domain" description="N-acetyltransferase" evidence="3">
    <location>
        <begin position="6"/>
        <end position="170"/>
    </location>
</feature>
<keyword evidence="1 4" id="KW-0808">Transferase</keyword>
<dbReference type="RefSeq" id="WP_149620723.1">
    <property type="nucleotide sequence ID" value="NZ_VOBL01000024.1"/>
</dbReference>
<organism evidence="4 5">
    <name type="scientific">Paeniglutamicibacter gangotriensis</name>
    <dbReference type="NCBI Taxonomy" id="254787"/>
    <lineage>
        <taxon>Bacteria</taxon>
        <taxon>Bacillati</taxon>
        <taxon>Actinomycetota</taxon>
        <taxon>Actinomycetes</taxon>
        <taxon>Micrococcales</taxon>
        <taxon>Micrococcaceae</taxon>
        <taxon>Paeniglutamicibacter</taxon>
    </lineage>
</organism>
<evidence type="ECO:0000256" key="1">
    <source>
        <dbReference type="ARBA" id="ARBA00022679"/>
    </source>
</evidence>
<dbReference type="SUPFAM" id="SSF55729">
    <property type="entry name" value="Acyl-CoA N-acyltransferases (Nat)"/>
    <property type="match status" value="1"/>
</dbReference>
<dbReference type="GO" id="GO:0016747">
    <property type="term" value="F:acyltransferase activity, transferring groups other than amino-acyl groups"/>
    <property type="evidence" value="ECO:0007669"/>
    <property type="project" value="InterPro"/>
</dbReference>
<dbReference type="Proteomes" id="UP000323856">
    <property type="component" value="Unassembled WGS sequence"/>
</dbReference>
<evidence type="ECO:0000313" key="5">
    <source>
        <dbReference type="Proteomes" id="UP000323856"/>
    </source>
</evidence>
<protein>
    <submittedName>
        <fullName evidence="4">GNAT family N-acetyltransferase</fullName>
    </submittedName>
</protein>
<keyword evidence="2" id="KW-0012">Acyltransferase</keyword>
<dbReference type="PROSITE" id="PS51186">
    <property type="entry name" value="GNAT"/>
    <property type="match status" value="1"/>
</dbReference>
<comment type="caution">
    <text evidence="4">The sequence shown here is derived from an EMBL/GenBank/DDBJ whole genome shotgun (WGS) entry which is preliminary data.</text>
</comment>
<dbReference type="InterPro" id="IPR050832">
    <property type="entry name" value="Bact_Acetyltransf"/>
</dbReference>
<dbReference type="CDD" id="cd04301">
    <property type="entry name" value="NAT_SF"/>
    <property type="match status" value="1"/>
</dbReference>
<reference evidence="4 5" key="1">
    <citation type="submission" date="2019-07" db="EMBL/GenBank/DDBJ databases">
        <title>Analysis of the biochemical properties, biological activity and biotechnological potential of siderophores and biosurfactants produced by Antarctic psychrotolerant bacteria.</title>
        <authorList>
            <person name="Styczynski M."/>
            <person name="Krucon T."/>
            <person name="Decewicz P."/>
            <person name="Dziewit L."/>
        </authorList>
    </citation>
    <scope>NUCLEOTIDE SEQUENCE [LARGE SCALE GENOMIC DNA]</scope>
    <source>
        <strain evidence="4 5">ANT_H27</strain>
    </source>
</reference>
<evidence type="ECO:0000313" key="4">
    <source>
        <dbReference type="EMBL" id="KAA0973533.1"/>
    </source>
</evidence>
<dbReference type="OrthoDB" id="5243635at2"/>